<dbReference type="EMBL" id="CP009921">
    <property type="protein sequence ID" value="AJI25810.1"/>
    <property type="molecule type" value="Genomic_DNA"/>
</dbReference>
<geneLocation type="plasmid" evidence="2 3">
    <name>pBMV_2</name>
</geneLocation>
<dbReference type="GeneID" id="93645867"/>
<keyword evidence="2" id="KW-0614">Plasmid</keyword>
<dbReference type="InterPro" id="IPR000073">
    <property type="entry name" value="AB_hydrolase_1"/>
</dbReference>
<dbReference type="SUPFAM" id="SSF53474">
    <property type="entry name" value="alpha/beta-Hydrolases"/>
    <property type="match status" value="1"/>
</dbReference>
<evidence type="ECO:0000259" key="1">
    <source>
        <dbReference type="Pfam" id="PF00561"/>
    </source>
</evidence>
<dbReference type="AlphaFoldDB" id="A0A0B6ALR6"/>
<proteinExistence type="predicted"/>
<reference evidence="2 3" key="1">
    <citation type="journal article" date="2015" name="Genome Announc.">
        <title>Complete genome sequences for 35 biothreat assay-relevant bacillus species.</title>
        <authorList>
            <person name="Johnson S.L."/>
            <person name="Daligault H.E."/>
            <person name="Davenport K.W."/>
            <person name="Jaissle J."/>
            <person name="Frey K.G."/>
            <person name="Ladner J.T."/>
            <person name="Broomall S.M."/>
            <person name="Bishop-Lilly K.A."/>
            <person name="Bruce D.C."/>
            <person name="Gibbons H.S."/>
            <person name="Coyne S.R."/>
            <person name="Lo C.C."/>
            <person name="Meincke L."/>
            <person name="Munk A.C."/>
            <person name="Koroleva G.I."/>
            <person name="Rosenzweig C.N."/>
            <person name="Palacios G.F."/>
            <person name="Redden C.L."/>
            <person name="Minogue T.D."/>
            <person name="Chain P.S."/>
        </authorList>
    </citation>
    <scope>NUCLEOTIDE SEQUENCE [LARGE SCALE GENOMIC DNA]</scope>
    <source>
        <strain evidence="3">ATCC 14581 / DSM 32 / JCM 2506 / NBRC 15308 / NCIMB 9376 / NCTC 10342 / NRRL B-14308 / VKM B-512</strain>
        <plasmid evidence="2 3">pBMV_2</plasmid>
    </source>
</reference>
<dbReference type="HOGENOM" id="CLU_020336_27_3_9"/>
<protein>
    <recommendedName>
        <fullName evidence="1">AB hydrolase-1 domain-containing protein</fullName>
    </recommendedName>
</protein>
<dbReference type="PANTHER" id="PTHR43798">
    <property type="entry name" value="MONOACYLGLYCEROL LIPASE"/>
    <property type="match status" value="1"/>
</dbReference>
<dbReference type="InterPro" id="IPR029058">
    <property type="entry name" value="AB_hydrolase_fold"/>
</dbReference>
<gene>
    <name evidence="2" type="ORF">BG04_5649</name>
</gene>
<dbReference type="RefSeq" id="WP_034655875.1">
    <property type="nucleotide sequence ID" value="NZ_CP009921.1"/>
</dbReference>
<accession>A0A0B6ALR6</accession>
<feature type="domain" description="AB hydrolase-1" evidence="1">
    <location>
        <begin position="51"/>
        <end position="276"/>
    </location>
</feature>
<evidence type="ECO:0000313" key="3">
    <source>
        <dbReference type="Proteomes" id="UP000031829"/>
    </source>
</evidence>
<dbReference type="Gene3D" id="3.40.50.1820">
    <property type="entry name" value="alpha/beta hydrolase"/>
    <property type="match status" value="1"/>
</dbReference>
<evidence type="ECO:0000313" key="2">
    <source>
        <dbReference type="EMBL" id="AJI25810.1"/>
    </source>
</evidence>
<organism evidence="2 3">
    <name type="scientific">Priestia megaterium (strain ATCC 14581 / DSM 32 / CCUG 1817 / JCM 2506 / NBRC 15308 / NCIMB 9376 / NCTC 10342 / NRRL B-14308 / VKM B-512 / Ford 19)</name>
    <name type="common">Bacillus megaterium</name>
    <dbReference type="NCBI Taxonomy" id="1348623"/>
    <lineage>
        <taxon>Bacteria</taxon>
        <taxon>Bacillati</taxon>
        <taxon>Bacillota</taxon>
        <taxon>Bacilli</taxon>
        <taxon>Bacillales</taxon>
        <taxon>Bacillaceae</taxon>
        <taxon>Priestia</taxon>
    </lineage>
</organism>
<sequence>MNNLELDYQGNTYSQSYDKSLELWPIKFSTRFIKTSQGITHVIDNGNELNPPIILLHGARMSSTMWYLNIADWSKDYRVVCIDILGDKNKSILEKEFTDRFSYALWLKEVLDELHISKTHIVGLSYGALHTVNFLSFFPEMVNKSVIMSPAATYLPFSPTFYSYAFELVHKKEGVERFLKWIFNNRYTVHPFIKAQLIAGIEKVSSVKKNQKEEGFPYIFRDEELIKIDNPFLLLLGKNEVMYDSNEAFYRARNSSPNLTVEMVEGVGHLMSMEKPKYINRKVLDFFSK</sequence>
<dbReference type="Proteomes" id="UP000031829">
    <property type="component" value="Plasmid pBMV_2"/>
</dbReference>
<dbReference type="InterPro" id="IPR050266">
    <property type="entry name" value="AB_hydrolase_sf"/>
</dbReference>
<dbReference type="Pfam" id="PF00561">
    <property type="entry name" value="Abhydrolase_1"/>
    <property type="match status" value="1"/>
</dbReference>
<name>A0A0B6ALR6_PRIM2</name>
<dbReference type="KEGG" id="bmeg:BG04_5649"/>